<dbReference type="Gene3D" id="3.40.50.850">
    <property type="entry name" value="Isochorismatase-like"/>
    <property type="match status" value="1"/>
</dbReference>
<sequence length="206" mass="22835">MKALIIIDIQHDFLPGGALAVPEGDAIIPVVNQLQPLFDLVVATQDWHPENHKSFASQHPGKNVFELTQLKGLDQVLWPDHCLQESRGADFPAELHSKQIEAIFRKGTDPEIDSYSGFYDNGHLKSTALADYLKGKGVKEVYLVGLAADYCVYFSAKDALQEGFSTYFIEDATRAIDQSGFEKAKADILQKGGKIIQSQQLLENKD</sequence>
<dbReference type="InterPro" id="IPR052347">
    <property type="entry name" value="Isochorismatase_Nicotinamidase"/>
</dbReference>
<evidence type="ECO:0000256" key="3">
    <source>
        <dbReference type="ARBA" id="ARBA00022723"/>
    </source>
</evidence>
<evidence type="ECO:0000259" key="8">
    <source>
        <dbReference type="Pfam" id="PF00857"/>
    </source>
</evidence>
<keyword evidence="2" id="KW-0662">Pyridine nucleotide biosynthesis</keyword>
<dbReference type="RefSeq" id="WP_066620769.1">
    <property type="nucleotide sequence ID" value="NZ_JBHSYQ010000016.1"/>
</dbReference>
<evidence type="ECO:0000313" key="10">
    <source>
        <dbReference type="Proteomes" id="UP001596405"/>
    </source>
</evidence>
<dbReference type="Proteomes" id="UP001596405">
    <property type="component" value="Unassembled WGS sequence"/>
</dbReference>
<keyword evidence="4 9" id="KW-0378">Hydrolase</keyword>
<dbReference type="InterPro" id="IPR000868">
    <property type="entry name" value="Isochorismatase-like_dom"/>
</dbReference>
<reference evidence="10" key="1">
    <citation type="journal article" date="2019" name="Int. J. Syst. Evol. Microbiol.">
        <title>The Global Catalogue of Microorganisms (GCM) 10K type strain sequencing project: providing services to taxonomists for standard genome sequencing and annotation.</title>
        <authorList>
            <consortium name="The Broad Institute Genomics Platform"/>
            <consortium name="The Broad Institute Genome Sequencing Center for Infectious Disease"/>
            <person name="Wu L."/>
            <person name="Ma J."/>
        </authorList>
    </citation>
    <scope>NUCLEOTIDE SEQUENCE [LARGE SCALE GENOMIC DNA]</scope>
    <source>
        <strain evidence="10">CGMCC 4.7393</strain>
    </source>
</reference>
<dbReference type="GO" id="GO:0008936">
    <property type="term" value="F:nicotinamidase activity"/>
    <property type="evidence" value="ECO:0007669"/>
    <property type="project" value="UniProtKB-EC"/>
</dbReference>
<dbReference type="PANTHER" id="PTHR11080">
    <property type="entry name" value="PYRAZINAMIDASE/NICOTINAMIDASE"/>
    <property type="match status" value="1"/>
</dbReference>
<comment type="caution">
    <text evidence="9">The sequence shown here is derived from an EMBL/GenBank/DDBJ whole genome shotgun (WGS) entry which is preliminary data.</text>
</comment>
<keyword evidence="10" id="KW-1185">Reference proteome</keyword>
<dbReference type="PANTHER" id="PTHR11080:SF2">
    <property type="entry name" value="LD05707P"/>
    <property type="match status" value="1"/>
</dbReference>
<dbReference type="EC" id="3.5.1.19" evidence="6"/>
<evidence type="ECO:0000256" key="5">
    <source>
        <dbReference type="ARBA" id="ARBA00037900"/>
    </source>
</evidence>
<feature type="domain" description="Isochorismatase-like" evidence="8">
    <location>
        <begin position="3"/>
        <end position="200"/>
    </location>
</feature>
<organism evidence="9 10">
    <name type="scientific">Rufibacter roseus</name>
    <dbReference type="NCBI Taxonomy" id="1567108"/>
    <lineage>
        <taxon>Bacteria</taxon>
        <taxon>Pseudomonadati</taxon>
        <taxon>Bacteroidota</taxon>
        <taxon>Cytophagia</taxon>
        <taxon>Cytophagales</taxon>
        <taxon>Hymenobacteraceae</taxon>
        <taxon>Rufibacter</taxon>
    </lineage>
</organism>
<dbReference type="SUPFAM" id="SSF52499">
    <property type="entry name" value="Isochorismatase-like hydrolases"/>
    <property type="match status" value="1"/>
</dbReference>
<evidence type="ECO:0000256" key="4">
    <source>
        <dbReference type="ARBA" id="ARBA00022801"/>
    </source>
</evidence>
<dbReference type="EMBL" id="JBHSYQ010000016">
    <property type="protein sequence ID" value="MFC6999736.1"/>
    <property type="molecule type" value="Genomic_DNA"/>
</dbReference>
<evidence type="ECO:0000313" key="9">
    <source>
        <dbReference type="EMBL" id="MFC6999736.1"/>
    </source>
</evidence>
<dbReference type="Pfam" id="PF00857">
    <property type="entry name" value="Isochorismatase"/>
    <property type="match status" value="1"/>
</dbReference>
<accession>A0ABW2DT86</accession>
<evidence type="ECO:0000256" key="2">
    <source>
        <dbReference type="ARBA" id="ARBA00022642"/>
    </source>
</evidence>
<gene>
    <name evidence="9" type="primary">pncA</name>
    <name evidence="9" type="ORF">ACFQHR_19025</name>
</gene>
<proteinExistence type="inferred from homology"/>
<protein>
    <recommendedName>
        <fullName evidence="6">nicotinamidase</fullName>
        <ecNumber evidence="6">3.5.1.19</ecNumber>
    </recommendedName>
    <alternativeName>
        <fullName evidence="7">Nicotinamide deamidase</fullName>
    </alternativeName>
</protein>
<comment type="similarity">
    <text evidence="1">Belongs to the isochorismatase family.</text>
</comment>
<name>A0ABW2DT86_9BACT</name>
<evidence type="ECO:0000256" key="6">
    <source>
        <dbReference type="ARBA" id="ARBA00039017"/>
    </source>
</evidence>
<evidence type="ECO:0000256" key="7">
    <source>
        <dbReference type="ARBA" id="ARBA00043224"/>
    </source>
</evidence>
<keyword evidence="3" id="KW-0479">Metal-binding</keyword>
<evidence type="ECO:0000256" key="1">
    <source>
        <dbReference type="ARBA" id="ARBA00006336"/>
    </source>
</evidence>
<comment type="pathway">
    <text evidence="5">Cofactor biosynthesis; nicotinate biosynthesis; nicotinate from nicotinamide: step 1/1.</text>
</comment>
<dbReference type="CDD" id="cd01011">
    <property type="entry name" value="nicotinamidase"/>
    <property type="match status" value="1"/>
</dbReference>
<dbReference type="NCBIfam" id="NF008623">
    <property type="entry name" value="PRK11609.1"/>
    <property type="match status" value="1"/>
</dbReference>
<dbReference type="InterPro" id="IPR036380">
    <property type="entry name" value="Isochorismatase-like_sf"/>
</dbReference>